<keyword evidence="3" id="KW-0804">Transcription</keyword>
<keyword evidence="2 4" id="KW-0238">DNA-binding</keyword>
<dbReference type="RefSeq" id="WP_345376944.1">
    <property type="nucleotide sequence ID" value="NZ_BAABLM010000010.1"/>
</dbReference>
<dbReference type="PANTHER" id="PTHR30055">
    <property type="entry name" value="HTH-TYPE TRANSCRIPTIONAL REGULATOR RUTR"/>
    <property type="match status" value="1"/>
</dbReference>
<comment type="caution">
    <text evidence="6">The sequence shown here is derived from an EMBL/GenBank/DDBJ whole genome shotgun (WGS) entry which is preliminary data.</text>
</comment>
<dbReference type="PRINTS" id="PR00455">
    <property type="entry name" value="HTHTETR"/>
</dbReference>
<dbReference type="Gene3D" id="1.10.10.60">
    <property type="entry name" value="Homeodomain-like"/>
    <property type="match status" value="1"/>
</dbReference>
<dbReference type="SUPFAM" id="SSF46689">
    <property type="entry name" value="Homeodomain-like"/>
    <property type="match status" value="1"/>
</dbReference>
<dbReference type="EMBL" id="BAABLM010000010">
    <property type="protein sequence ID" value="GAA4683879.1"/>
    <property type="molecule type" value="Genomic_DNA"/>
</dbReference>
<dbReference type="InterPro" id="IPR050109">
    <property type="entry name" value="HTH-type_TetR-like_transc_reg"/>
</dbReference>
<reference evidence="7" key="1">
    <citation type="journal article" date="2019" name="Int. J. Syst. Evol. Microbiol.">
        <title>The Global Catalogue of Microorganisms (GCM) 10K type strain sequencing project: providing services to taxonomists for standard genome sequencing and annotation.</title>
        <authorList>
            <consortium name="The Broad Institute Genomics Platform"/>
            <consortium name="The Broad Institute Genome Sequencing Center for Infectious Disease"/>
            <person name="Wu L."/>
            <person name="Ma J."/>
        </authorList>
    </citation>
    <scope>NUCLEOTIDE SEQUENCE [LARGE SCALE GENOMIC DNA]</scope>
    <source>
        <strain evidence="7">JCM 18956</strain>
    </source>
</reference>
<dbReference type="Pfam" id="PF17920">
    <property type="entry name" value="TetR_C_16"/>
    <property type="match status" value="1"/>
</dbReference>
<dbReference type="InterPro" id="IPR041678">
    <property type="entry name" value="TetR_C_16"/>
</dbReference>
<proteinExistence type="predicted"/>
<name>A0ABP8W8D0_9MICO</name>
<dbReference type="InterPro" id="IPR009057">
    <property type="entry name" value="Homeodomain-like_sf"/>
</dbReference>
<dbReference type="PANTHER" id="PTHR30055:SF234">
    <property type="entry name" value="HTH-TYPE TRANSCRIPTIONAL REGULATOR BETI"/>
    <property type="match status" value="1"/>
</dbReference>
<dbReference type="InterPro" id="IPR036271">
    <property type="entry name" value="Tet_transcr_reg_TetR-rel_C_sf"/>
</dbReference>
<evidence type="ECO:0000256" key="4">
    <source>
        <dbReference type="PROSITE-ProRule" id="PRU00335"/>
    </source>
</evidence>
<gene>
    <name evidence="6" type="ORF">GCM10025780_32070</name>
</gene>
<evidence type="ECO:0000313" key="6">
    <source>
        <dbReference type="EMBL" id="GAA4683879.1"/>
    </source>
</evidence>
<evidence type="ECO:0000256" key="3">
    <source>
        <dbReference type="ARBA" id="ARBA00023163"/>
    </source>
</evidence>
<evidence type="ECO:0000259" key="5">
    <source>
        <dbReference type="PROSITE" id="PS50977"/>
    </source>
</evidence>
<keyword evidence="7" id="KW-1185">Reference proteome</keyword>
<feature type="domain" description="HTH tetR-type" evidence="5">
    <location>
        <begin position="11"/>
        <end position="71"/>
    </location>
</feature>
<keyword evidence="1" id="KW-0805">Transcription regulation</keyword>
<organism evidence="6 7">
    <name type="scientific">Frondihabitans cladoniiphilus</name>
    <dbReference type="NCBI Taxonomy" id="715785"/>
    <lineage>
        <taxon>Bacteria</taxon>
        <taxon>Bacillati</taxon>
        <taxon>Actinomycetota</taxon>
        <taxon>Actinomycetes</taxon>
        <taxon>Micrococcales</taxon>
        <taxon>Microbacteriaceae</taxon>
        <taxon>Frondihabitans</taxon>
    </lineage>
</organism>
<dbReference type="SUPFAM" id="SSF48498">
    <property type="entry name" value="Tetracyclin repressor-like, C-terminal domain"/>
    <property type="match status" value="1"/>
</dbReference>
<dbReference type="Proteomes" id="UP001501295">
    <property type="component" value="Unassembled WGS sequence"/>
</dbReference>
<dbReference type="PROSITE" id="PS50977">
    <property type="entry name" value="HTH_TETR_2"/>
    <property type="match status" value="1"/>
</dbReference>
<evidence type="ECO:0000256" key="1">
    <source>
        <dbReference type="ARBA" id="ARBA00023015"/>
    </source>
</evidence>
<evidence type="ECO:0000256" key="2">
    <source>
        <dbReference type="ARBA" id="ARBA00023125"/>
    </source>
</evidence>
<dbReference type="Pfam" id="PF00440">
    <property type="entry name" value="TetR_N"/>
    <property type="match status" value="1"/>
</dbReference>
<feature type="DNA-binding region" description="H-T-H motif" evidence="4">
    <location>
        <begin position="34"/>
        <end position="53"/>
    </location>
</feature>
<accession>A0ABP8W8D0</accession>
<dbReference type="Gene3D" id="1.10.357.10">
    <property type="entry name" value="Tetracycline Repressor, domain 2"/>
    <property type="match status" value="1"/>
</dbReference>
<evidence type="ECO:0000313" key="7">
    <source>
        <dbReference type="Proteomes" id="UP001501295"/>
    </source>
</evidence>
<dbReference type="InterPro" id="IPR001647">
    <property type="entry name" value="HTH_TetR"/>
</dbReference>
<sequence>MPNETRDAKRAESSRKILAAAQEEFALLGFEGATIRSIAARAGVHASLVMQHYGSKAALFATAVQLPSDDSNAAADHLADVLDVRLGELPPETRALVRSMLTSPEAAETMRSFLDERIDNLEQSLESSDEDARARAALTVSSILGLTIARHFLRLEAFERIPPETLRAAGAAWLREVATGAAPGPDPDRLDP</sequence>
<protein>
    <submittedName>
        <fullName evidence="6">TetR/AcrR family transcriptional regulator</fullName>
    </submittedName>
</protein>